<dbReference type="EMBL" id="CP133617">
    <property type="protein sequence ID" value="WMV32913.1"/>
    <property type="molecule type" value="Genomic_DNA"/>
</dbReference>
<organism evidence="1 2">
    <name type="scientific">Solanum verrucosum</name>
    <dbReference type="NCBI Taxonomy" id="315347"/>
    <lineage>
        <taxon>Eukaryota</taxon>
        <taxon>Viridiplantae</taxon>
        <taxon>Streptophyta</taxon>
        <taxon>Embryophyta</taxon>
        <taxon>Tracheophyta</taxon>
        <taxon>Spermatophyta</taxon>
        <taxon>Magnoliopsida</taxon>
        <taxon>eudicotyledons</taxon>
        <taxon>Gunneridae</taxon>
        <taxon>Pentapetalae</taxon>
        <taxon>asterids</taxon>
        <taxon>lamiids</taxon>
        <taxon>Solanales</taxon>
        <taxon>Solanaceae</taxon>
        <taxon>Solanoideae</taxon>
        <taxon>Solaneae</taxon>
        <taxon>Solanum</taxon>
    </lineage>
</organism>
<protein>
    <submittedName>
        <fullName evidence="1">Uncharacterized protein</fullName>
    </submittedName>
</protein>
<sequence length="18" mass="2102">MLVVQLLFLFSPFVPFCT</sequence>
<keyword evidence="2" id="KW-1185">Reference proteome</keyword>
<gene>
    <name evidence="1" type="ORF">MTR67_026298</name>
</gene>
<dbReference type="AlphaFoldDB" id="A0AAF0R2H8"/>
<name>A0AAF0R2H8_SOLVR</name>
<evidence type="ECO:0000313" key="1">
    <source>
        <dbReference type="EMBL" id="WMV32913.1"/>
    </source>
</evidence>
<proteinExistence type="predicted"/>
<reference evidence="1" key="1">
    <citation type="submission" date="2023-08" db="EMBL/GenBank/DDBJ databases">
        <title>A de novo genome assembly of Solanum verrucosum Schlechtendal, a Mexican diploid species geographically isolated from the other diploid A-genome species in potato relatives.</title>
        <authorList>
            <person name="Hosaka K."/>
        </authorList>
    </citation>
    <scope>NUCLEOTIDE SEQUENCE</scope>
    <source>
        <tissue evidence="1">Young leaves</tissue>
    </source>
</reference>
<evidence type="ECO:0000313" key="2">
    <source>
        <dbReference type="Proteomes" id="UP001234989"/>
    </source>
</evidence>
<accession>A0AAF0R2H8</accession>
<dbReference type="Proteomes" id="UP001234989">
    <property type="component" value="Chromosome 6"/>
</dbReference>